<dbReference type="InterPro" id="IPR027417">
    <property type="entry name" value="P-loop_NTPase"/>
</dbReference>
<evidence type="ECO:0000256" key="1">
    <source>
        <dbReference type="ARBA" id="ARBA00005417"/>
    </source>
</evidence>
<sequence length="238" mass="25001">MAIVGGVSSPRDAVLAQSVCFGYTAQDVLHNVSVRLPFGEVTVLAGPNGSGKSTLLELLAGVRVPRSGRVIRSAEVALVVQRPDAPDTLPVTVADTVAMGTWRRPRAGYRPRPTRASRRAAIAQAIERVGLAGLEGRPFADLSGGQRQRALIAQALVGRPGILLLDEPAAGLDHRSREITQALLAEEARRGAAVGCVTHDDAAIAAADRVVHLRDGRIMSAAPDDDAPRNKQRLAAGL</sequence>
<dbReference type="Pfam" id="PF00005">
    <property type="entry name" value="ABC_tran"/>
    <property type="match status" value="1"/>
</dbReference>
<dbReference type="GO" id="GO:0005524">
    <property type="term" value="F:ATP binding"/>
    <property type="evidence" value="ECO:0007669"/>
    <property type="project" value="UniProtKB-KW"/>
</dbReference>
<dbReference type="GO" id="GO:0016887">
    <property type="term" value="F:ATP hydrolysis activity"/>
    <property type="evidence" value="ECO:0007669"/>
    <property type="project" value="InterPro"/>
</dbReference>
<dbReference type="NCBIfam" id="NF040873">
    <property type="entry name" value="AztA"/>
    <property type="match status" value="1"/>
</dbReference>
<dbReference type="PANTHER" id="PTHR42734">
    <property type="entry name" value="METAL TRANSPORT SYSTEM ATP-BINDING PROTEIN TM_0124-RELATED"/>
    <property type="match status" value="1"/>
</dbReference>
<keyword evidence="3" id="KW-0547">Nucleotide-binding</keyword>
<reference evidence="6" key="1">
    <citation type="submission" date="2021-03" db="EMBL/GenBank/DDBJ databases">
        <title>Microbacterium sp. nov., a novel actinobacterium isolated from cow dung.</title>
        <authorList>
            <person name="Zhang L."/>
        </authorList>
    </citation>
    <scope>NUCLEOTIDE SEQUENCE</scope>
    <source>
        <strain evidence="6">NEAU-LLB</strain>
    </source>
</reference>
<evidence type="ECO:0000313" key="7">
    <source>
        <dbReference type="Proteomes" id="UP000680132"/>
    </source>
</evidence>
<evidence type="ECO:0000313" key="6">
    <source>
        <dbReference type="EMBL" id="MBO3663323.1"/>
    </source>
</evidence>
<gene>
    <name evidence="6" type="ORF">J5V96_07330</name>
</gene>
<accession>A0A939QQS1</accession>
<evidence type="ECO:0000256" key="3">
    <source>
        <dbReference type="ARBA" id="ARBA00022741"/>
    </source>
</evidence>
<dbReference type="Proteomes" id="UP000680132">
    <property type="component" value="Unassembled WGS sequence"/>
</dbReference>
<keyword evidence="4 6" id="KW-0067">ATP-binding</keyword>
<keyword evidence="7" id="KW-1185">Reference proteome</keyword>
<dbReference type="PANTHER" id="PTHR42734:SF5">
    <property type="entry name" value="IRON TRANSPORT SYSTEM ATP-BINDING PROTEIN HI_0361-RELATED"/>
    <property type="match status" value="1"/>
</dbReference>
<comment type="caution">
    <text evidence="6">The sequence shown here is derived from an EMBL/GenBank/DDBJ whole genome shotgun (WGS) entry which is preliminary data.</text>
</comment>
<dbReference type="InterPro" id="IPR003439">
    <property type="entry name" value="ABC_transporter-like_ATP-bd"/>
</dbReference>
<protein>
    <submittedName>
        <fullName evidence="6">ATP-binding cassette domain-containing protein</fullName>
    </submittedName>
</protein>
<evidence type="ECO:0000256" key="4">
    <source>
        <dbReference type="ARBA" id="ARBA00022840"/>
    </source>
</evidence>
<dbReference type="PROSITE" id="PS50893">
    <property type="entry name" value="ABC_TRANSPORTER_2"/>
    <property type="match status" value="1"/>
</dbReference>
<keyword evidence="2" id="KW-0813">Transport</keyword>
<evidence type="ECO:0000259" key="5">
    <source>
        <dbReference type="PROSITE" id="PS50893"/>
    </source>
</evidence>
<evidence type="ECO:0000256" key="2">
    <source>
        <dbReference type="ARBA" id="ARBA00022448"/>
    </source>
</evidence>
<dbReference type="Gene3D" id="3.40.50.300">
    <property type="entry name" value="P-loop containing nucleotide triphosphate hydrolases"/>
    <property type="match status" value="1"/>
</dbReference>
<dbReference type="SMART" id="SM00382">
    <property type="entry name" value="AAA"/>
    <property type="match status" value="1"/>
</dbReference>
<organism evidence="6 7">
    <name type="scientific">Microbacterium stercoris</name>
    <dbReference type="NCBI Taxonomy" id="2820289"/>
    <lineage>
        <taxon>Bacteria</taxon>
        <taxon>Bacillati</taxon>
        <taxon>Actinomycetota</taxon>
        <taxon>Actinomycetes</taxon>
        <taxon>Micrococcales</taxon>
        <taxon>Microbacteriaceae</taxon>
        <taxon>Microbacterium</taxon>
    </lineage>
</organism>
<dbReference type="InterPro" id="IPR003593">
    <property type="entry name" value="AAA+_ATPase"/>
</dbReference>
<dbReference type="AlphaFoldDB" id="A0A939QQS1"/>
<comment type="similarity">
    <text evidence="1">Belongs to the ABC transporter superfamily.</text>
</comment>
<dbReference type="InterPro" id="IPR050153">
    <property type="entry name" value="Metal_Ion_Import_ABC"/>
</dbReference>
<dbReference type="EMBL" id="JAGFOA010000002">
    <property type="protein sequence ID" value="MBO3663323.1"/>
    <property type="molecule type" value="Genomic_DNA"/>
</dbReference>
<proteinExistence type="inferred from homology"/>
<name>A0A939QQS1_9MICO</name>
<feature type="domain" description="ABC transporter" evidence="5">
    <location>
        <begin position="14"/>
        <end position="238"/>
    </location>
</feature>
<dbReference type="InterPro" id="IPR017871">
    <property type="entry name" value="ABC_transporter-like_CS"/>
</dbReference>
<dbReference type="PROSITE" id="PS00211">
    <property type="entry name" value="ABC_TRANSPORTER_1"/>
    <property type="match status" value="1"/>
</dbReference>
<dbReference type="InterPro" id="IPR047748">
    <property type="entry name" value="AztA-like"/>
</dbReference>
<dbReference type="SUPFAM" id="SSF52540">
    <property type="entry name" value="P-loop containing nucleoside triphosphate hydrolases"/>
    <property type="match status" value="1"/>
</dbReference>